<dbReference type="KEGG" id="gac:GACE_1283"/>
<keyword evidence="1" id="KW-1133">Transmembrane helix</keyword>
<organism evidence="2 3">
    <name type="scientific">Geoglobus acetivorans</name>
    <dbReference type="NCBI Taxonomy" id="565033"/>
    <lineage>
        <taxon>Archaea</taxon>
        <taxon>Methanobacteriati</taxon>
        <taxon>Methanobacteriota</taxon>
        <taxon>Archaeoglobi</taxon>
        <taxon>Archaeoglobales</taxon>
        <taxon>Archaeoglobaceae</taxon>
        <taxon>Geoglobus</taxon>
    </lineage>
</organism>
<dbReference type="STRING" id="565033.GACE_1283"/>
<keyword evidence="1" id="KW-0812">Transmembrane</keyword>
<evidence type="ECO:0000313" key="2">
    <source>
        <dbReference type="EMBL" id="AIY90324.1"/>
    </source>
</evidence>
<feature type="transmembrane region" description="Helical" evidence="1">
    <location>
        <begin position="34"/>
        <end position="56"/>
    </location>
</feature>
<keyword evidence="1" id="KW-0472">Membrane</keyword>
<protein>
    <submittedName>
        <fullName evidence="2">Uncharacterized protein</fullName>
    </submittedName>
</protein>
<gene>
    <name evidence="2" type="ORF">GACE_1283</name>
</gene>
<dbReference type="EMBL" id="CP009552">
    <property type="protein sequence ID" value="AIY90324.1"/>
    <property type="molecule type" value="Genomic_DNA"/>
</dbReference>
<dbReference type="Proteomes" id="UP000030624">
    <property type="component" value="Chromosome"/>
</dbReference>
<evidence type="ECO:0000256" key="1">
    <source>
        <dbReference type="SAM" id="Phobius"/>
    </source>
</evidence>
<dbReference type="GeneID" id="24797864"/>
<dbReference type="eggNOG" id="ENOG502N5B5">
    <property type="taxonomic scope" value="Archaea"/>
</dbReference>
<dbReference type="HOGENOM" id="CLU_1891330_0_0_2"/>
<dbReference type="RefSeq" id="WP_048092067.1">
    <property type="nucleotide sequence ID" value="NZ_CP009552.1"/>
</dbReference>
<feature type="transmembrane region" description="Helical" evidence="1">
    <location>
        <begin position="68"/>
        <end position="93"/>
    </location>
</feature>
<accession>A0A0A7GE91</accession>
<sequence>MEIAQNRLEIESKHLKKTVFIQHINSIELKRDPAWRYLIGGIILTVPGILLMLNVDQIMASLKITDQFLKFLIVMGSFFLILFGVITIAYWWYLRRFILTIYLSGDAVPLYDRKEKPLKEIYTSLQSLKEQTSH</sequence>
<proteinExistence type="predicted"/>
<evidence type="ECO:0000313" key="3">
    <source>
        <dbReference type="Proteomes" id="UP000030624"/>
    </source>
</evidence>
<dbReference type="AlphaFoldDB" id="A0A0A7GE91"/>
<name>A0A0A7GE91_GEOAI</name>
<reference evidence="2 3" key="1">
    <citation type="journal article" date="2015" name="Appl. Environ. Microbiol.">
        <title>The Geoglobus acetivorans genome: Fe(III) reduction, acetate utilization, autotrophic growth, and degradation of aromatic compounds in a hyperthermophilic archaeon.</title>
        <authorList>
            <person name="Mardanov A.V."/>
            <person name="Slododkina G.B."/>
            <person name="Slobodkin A.I."/>
            <person name="Beletsky A.V."/>
            <person name="Gavrilov S.N."/>
            <person name="Kublanov I.V."/>
            <person name="Bonch-Osmolovskaya E.A."/>
            <person name="Skryabin K.G."/>
            <person name="Ravin N.V."/>
        </authorList>
    </citation>
    <scope>NUCLEOTIDE SEQUENCE [LARGE SCALE GENOMIC DNA]</scope>
    <source>
        <strain evidence="2 3">SBH6</strain>
    </source>
</reference>